<dbReference type="Proteomes" id="UP000051645">
    <property type="component" value="Unassembled WGS sequence"/>
</dbReference>
<evidence type="ECO:0000313" key="3">
    <source>
        <dbReference type="EMBL" id="KRN32627.1"/>
    </source>
</evidence>
<dbReference type="AlphaFoldDB" id="A0A0R2FK06"/>
<sequence>MDLKHEQAKLAGHHRKHELEKQLEQLRDQRQRLIAGTAAENDNGTPADADSSRNDHQAVAQLDQQIQQLTDQLNQLKA</sequence>
<name>A0A0R2FK06_9LACO</name>
<organism evidence="2 5">
    <name type="scientific">Lactobacillus selangorensis</name>
    <dbReference type="NCBI Taxonomy" id="81857"/>
    <lineage>
        <taxon>Bacteria</taxon>
        <taxon>Bacillati</taxon>
        <taxon>Bacillota</taxon>
        <taxon>Bacilli</taxon>
        <taxon>Lactobacillales</taxon>
        <taxon>Lactobacillaceae</taxon>
        <taxon>Lactobacillus</taxon>
    </lineage>
</organism>
<accession>A0A0R2FK06</accession>
<evidence type="ECO:0000313" key="5">
    <source>
        <dbReference type="Proteomes" id="UP000051751"/>
    </source>
</evidence>
<protein>
    <submittedName>
        <fullName evidence="2">Uncharacterized protein</fullName>
    </submittedName>
</protein>
<comment type="caution">
    <text evidence="2">The sequence shown here is derived from an EMBL/GenBank/DDBJ whole genome shotgun (WGS) entry which is preliminary data.</text>
</comment>
<dbReference type="EMBL" id="JQAZ01000002">
    <property type="protein sequence ID" value="KRN32627.1"/>
    <property type="molecule type" value="Genomic_DNA"/>
</dbReference>
<proteinExistence type="predicted"/>
<evidence type="ECO:0000313" key="4">
    <source>
        <dbReference type="Proteomes" id="UP000051645"/>
    </source>
</evidence>
<evidence type="ECO:0000313" key="2">
    <source>
        <dbReference type="EMBL" id="KRN28963.1"/>
    </source>
</evidence>
<feature type="region of interest" description="Disordered" evidence="1">
    <location>
        <begin position="36"/>
        <end position="58"/>
    </location>
</feature>
<keyword evidence="4" id="KW-1185">Reference proteome</keyword>
<reference evidence="4 5" key="1">
    <citation type="journal article" date="2015" name="Genome Announc.">
        <title>Expanding the biotechnology potential of lactobacilli through comparative genomics of 213 strains and associated genera.</title>
        <authorList>
            <person name="Sun Z."/>
            <person name="Harris H.M."/>
            <person name="McCann A."/>
            <person name="Guo C."/>
            <person name="Argimon S."/>
            <person name="Zhang W."/>
            <person name="Yang X."/>
            <person name="Jeffery I.B."/>
            <person name="Cooney J.C."/>
            <person name="Kagawa T.F."/>
            <person name="Liu W."/>
            <person name="Song Y."/>
            <person name="Salvetti E."/>
            <person name="Wrobel A."/>
            <person name="Rasinkangas P."/>
            <person name="Parkhill J."/>
            <person name="Rea M.C."/>
            <person name="O'Sullivan O."/>
            <person name="Ritari J."/>
            <person name="Douillard F.P."/>
            <person name="Paul Ross R."/>
            <person name="Yang R."/>
            <person name="Briner A.E."/>
            <person name="Felis G.E."/>
            <person name="de Vos W.M."/>
            <person name="Barrangou R."/>
            <person name="Klaenhammer T.R."/>
            <person name="Caufield P.W."/>
            <person name="Cui Y."/>
            <person name="Zhang H."/>
            <person name="O'Toole P.W."/>
        </authorList>
    </citation>
    <scope>NUCLEOTIDE SEQUENCE [LARGE SCALE GENOMIC DNA]</scope>
    <source>
        <strain evidence="2 5">ATCC BAA-66</strain>
        <strain evidence="3 4">DSM 13344</strain>
    </source>
</reference>
<dbReference type="EMBL" id="JQAT01000002">
    <property type="protein sequence ID" value="KRN28963.1"/>
    <property type="molecule type" value="Genomic_DNA"/>
</dbReference>
<dbReference type="Proteomes" id="UP000051751">
    <property type="component" value="Unassembled WGS sequence"/>
</dbReference>
<dbReference type="RefSeq" id="WP_057768890.1">
    <property type="nucleotide sequence ID" value="NZ_JQAT01000002.1"/>
</dbReference>
<gene>
    <name evidence="2" type="ORF">IV38_GL001176</name>
    <name evidence="3" type="ORF">IV40_GL000677</name>
</gene>
<dbReference type="PATRIC" id="fig|81857.3.peg.1182"/>
<evidence type="ECO:0000256" key="1">
    <source>
        <dbReference type="SAM" id="MobiDB-lite"/>
    </source>
</evidence>